<dbReference type="STRING" id="1406858.GCA_000710895_05052"/>
<dbReference type="RefSeq" id="WP_039811036.1">
    <property type="nucleotide sequence ID" value="NZ_UGRY01000002.1"/>
</dbReference>
<dbReference type="EMBL" id="UGRY01000002">
    <property type="protein sequence ID" value="SUA77924.1"/>
    <property type="molecule type" value="Genomic_DNA"/>
</dbReference>
<dbReference type="SUPFAM" id="SSF160935">
    <property type="entry name" value="VPA0735-like"/>
    <property type="match status" value="1"/>
</dbReference>
<dbReference type="Proteomes" id="UP000255467">
    <property type="component" value="Unassembled WGS sequence"/>
</dbReference>
<dbReference type="PROSITE" id="PS51318">
    <property type="entry name" value="TAT"/>
    <property type="match status" value="1"/>
</dbReference>
<dbReference type="InterPro" id="IPR037050">
    <property type="entry name" value="DUF1254_sf"/>
</dbReference>
<dbReference type="Gene3D" id="2.60.40.1610">
    <property type="entry name" value="Domain of unknown function DUF1254"/>
    <property type="match status" value="1"/>
</dbReference>
<feature type="domain" description="DUF1254" evidence="2">
    <location>
        <begin position="79"/>
        <end position="215"/>
    </location>
</feature>
<dbReference type="OrthoDB" id="40820at2"/>
<reference evidence="3 4" key="1">
    <citation type="submission" date="2018-06" db="EMBL/GenBank/DDBJ databases">
        <authorList>
            <consortium name="Pathogen Informatics"/>
            <person name="Doyle S."/>
        </authorList>
    </citation>
    <scope>NUCLEOTIDE SEQUENCE [LARGE SCALE GENOMIC DNA]</scope>
    <source>
        <strain evidence="3 4">NCTC1934</strain>
    </source>
</reference>
<evidence type="ECO:0000259" key="2">
    <source>
        <dbReference type="Pfam" id="PF06863"/>
    </source>
</evidence>
<dbReference type="PANTHER" id="PTHR36509:SF2">
    <property type="entry name" value="BLL3101 PROTEIN"/>
    <property type="match status" value="1"/>
</dbReference>
<evidence type="ECO:0000259" key="1">
    <source>
        <dbReference type="Pfam" id="PF06742"/>
    </source>
</evidence>
<feature type="domain" description="DUF1214" evidence="1">
    <location>
        <begin position="363"/>
        <end position="457"/>
    </location>
</feature>
<proteinExistence type="predicted"/>
<sequence>MNGELDRLSTRVSRRTVLGLAAAAGVTLAACGRSDDGAGATSTDAADLRGIAADAYVFGYPLVLMDATRTAFEAIVPTNRFLHADSLPTPARRDLVRVNIDTLYSISWLDLAAEPIVLRVPAVESGRFWVMQFLDAWTNTVHSPGSIQPRVGPDAPGPPYTYVVTGPGWAGEVPDDAVRLEMPTPTVWLIGRIQVDGVEDVPAVRARQRELALVPLGDWLAGRPAPEGSVKPVETTTPPAFRVGSMDASSFFTRLCALMAVNPPAPEDAPALARFARIGIRPGGAVTGISAADLAAGVATARRQLPTYTDPDTTVANGWEYSTELGDYGTDYRLRARVAQQGLGANLPEHAIYPNLDGLADTDGTPNRYRLRFPPDQIPPVDAFWSITAYDGDGFLIPHPSGVHSVGHHIPPVPNPDGSLEIAVQYEHPGSAVPPGNWLPIPDAGPFSLTMRLYAPQPSVLRGEWRPPALEPAP</sequence>
<dbReference type="Pfam" id="PF06742">
    <property type="entry name" value="DUF1214"/>
    <property type="match status" value="1"/>
</dbReference>
<dbReference type="InterPro" id="IPR037049">
    <property type="entry name" value="DUF1214_C_sf"/>
</dbReference>
<dbReference type="InterPro" id="IPR010621">
    <property type="entry name" value="DUF1214"/>
</dbReference>
<keyword evidence="4" id="KW-1185">Reference proteome</keyword>
<dbReference type="Gene3D" id="2.60.120.600">
    <property type="entry name" value="Domain of unknown function DUF1214, C-terminal domain"/>
    <property type="match status" value="1"/>
</dbReference>
<evidence type="ECO:0000313" key="3">
    <source>
        <dbReference type="EMBL" id="SUA77924.1"/>
    </source>
</evidence>
<dbReference type="AlphaFoldDB" id="A0A378YLB3"/>
<accession>A0A378YLB3</accession>
<evidence type="ECO:0000313" key="4">
    <source>
        <dbReference type="Proteomes" id="UP000255467"/>
    </source>
</evidence>
<dbReference type="InterPro" id="IPR010679">
    <property type="entry name" value="DUF1254"/>
</dbReference>
<name>A0A378YLB3_9NOCA</name>
<organism evidence="3 4">
    <name type="scientific">Nocardia otitidiscaviarum</name>
    <dbReference type="NCBI Taxonomy" id="1823"/>
    <lineage>
        <taxon>Bacteria</taxon>
        <taxon>Bacillati</taxon>
        <taxon>Actinomycetota</taxon>
        <taxon>Actinomycetes</taxon>
        <taxon>Mycobacteriales</taxon>
        <taxon>Nocardiaceae</taxon>
        <taxon>Nocardia</taxon>
    </lineage>
</organism>
<gene>
    <name evidence="3" type="ORF">NCTC1934_03244</name>
</gene>
<dbReference type="PROSITE" id="PS51257">
    <property type="entry name" value="PROKAR_LIPOPROTEIN"/>
    <property type="match status" value="1"/>
</dbReference>
<dbReference type="Pfam" id="PF06863">
    <property type="entry name" value="DUF1254"/>
    <property type="match status" value="1"/>
</dbReference>
<dbReference type="PANTHER" id="PTHR36509">
    <property type="entry name" value="BLL3101 PROTEIN"/>
    <property type="match status" value="1"/>
</dbReference>
<protein>
    <submittedName>
        <fullName evidence="3">Uncharacterized conserved protein</fullName>
    </submittedName>
</protein>
<dbReference type="InterPro" id="IPR006311">
    <property type="entry name" value="TAT_signal"/>
</dbReference>